<keyword evidence="3" id="KW-1185">Reference proteome</keyword>
<accession>A0A9X8UKY2</accession>
<dbReference type="RefSeq" id="WP_079700429.1">
    <property type="nucleotide sequence ID" value="NZ_SLUK01000002.1"/>
</dbReference>
<dbReference type="Gene3D" id="3.40.1380.20">
    <property type="entry name" value="Pyruvate kinase, C-terminal domain"/>
    <property type="match status" value="1"/>
</dbReference>
<evidence type="ECO:0000313" key="2">
    <source>
        <dbReference type="EMBL" id="TCL44765.1"/>
    </source>
</evidence>
<dbReference type="Proteomes" id="UP000294682">
    <property type="component" value="Unassembled WGS sequence"/>
</dbReference>
<evidence type="ECO:0000259" key="1">
    <source>
        <dbReference type="Pfam" id="PF02887"/>
    </source>
</evidence>
<gene>
    <name evidence="2" type="ORF">EDD78_102392</name>
</gene>
<comment type="caution">
    <text evidence="2">The sequence shown here is derived from an EMBL/GenBank/DDBJ whole genome shotgun (WGS) entry which is preliminary data.</text>
</comment>
<organism evidence="2 3">
    <name type="scientific">Harryflintia acetispora</name>
    <dbReference type="NCBI Taxonomy" id="1849041"/>
    <lineage>
        <taxon>Bacteria</taxon>
        <taxon>Bacillati</taxon>
        <taxon>Bacillota</taxon>
        <taxon>Clostridia</taxon>
        <taxon>Eubacteriales</taxon>
        <taxon>Oscillospiraceae</taxon>
        <taxon>Harryflintia</taxon>
    </lineage>
</organism>
<dbReference type="AlphaFoldDB" id="A0A9X8UKY2"/>
<protein>
    <recommendedName>
        <fullName evidence="1">Pyruvate kinase C-terminal domain-containing protein</fullName>
    </recommendedName>
</protein>
<dbReference type="InterPro" id="IPR015795">
    <property type="entry name" value="Pyrv_Knase_C"/>
</dbReference>
<dbReference type="SUPFAM" id="SSF52935">
    <property type="entry name" value="PK C-terminal domain-like"/>
    <property type="match status" value="1"/>
</dbReference>
<reference evidence="2 3" key="1">
    <citation type="submission" date="2019-03" db="EMBL/GenBank/DDBJ databases">
        <title>Genomic Encyclopedia of Type Strains, Phase IV (KMG-IV): sequencing the most valuable type-strain genomes for metagenomic binning, comparative biology and taxonomic classification.</title>
        <authorList>
            <person name="Goeker M."/>
        </authorList>
    </citation>
    <scope>NUCLEOTIDE SEQUENCE [LARGE SCALE GENOMIC DNA]</scope>
    <source>
        <strain evidence="2 3">DSM 100433</strain>
    </source>
</reference>
<proteinExistence type="predicted"/>
<dbReference type="EMBL" id="SLUK01000002">
    <property type="protein sequence ID" value="TCL44765.1"/>
    <property type="molecule type" value="Genomic_DNA"/>
</dbReference>
<feature type="domain" description="Pyruvate kinase C-terminal" evidence="1">
    <location>
        <begin position="14"/>
        <end position="156"/>
    </location>
</feature>
<dbReference type="PIRSF" id="PIRSF016138">
    <property type="entry name" value="UCP016138"/>
    <property type="match status" value="1"/>
</dbReference>
<dbReference type="InterPro" id="IPR036918">
    <property type="entry name" value="Pyrv_Knase_C_sf"/>
</dbReference>
<dbReference type="OrthoDB" id="9782984at2"/>
<dbReference type="Pfam" id="PF02887">
    <property type="entry name" value="PK_C"/>
    <property type="match status" value="1"/>
</dbReference>
<name>A0A9X8UKY2_9FIRM</name>
<evidence type="ECO:0000313" key="3">
    <source>
        <dbReference type="Proteomes" id="UP000294682"/>
    </source>
</evidence>
<dbReference type="InterPro" id="IPR015074">
    <property type="entry name" value="DUF1867"/>
</dbReference>
<sequence length="183" mass="19409">MVYFDKPGKQNTERTLQLAVQAAKEEGIGALVVATGSGYTPLLLKGAAKELDIVVVTHANGYREPGEQELPAQVRRELQDCGMAIVTATHVLSGAERGISKKFSGAYPVEIMAHTLRMFGQGTKVCVECAVMALDCGAIRPGPVVCVGGTGRGADTAWILRPAHAANILDTKLDRLICKPLLP</sequence>